<organism evidence="1 2">
    <name type="scientific">Nonomuraea roseola</name>
    <dbReference type="NCBI Taxonomy" id="46179"/>
    <lineage>
        <taxon>Bacteria</taxon>
        <taxon>Bacillati</taxon>
        <taxon>Actinomycetota</taxon>
        <taxon>Actinomycetes</taxon>
        <taxon>Streptosporangiales</taxon>
        <taxon>Streptosporangiaceae</taxon>
        <taxon>Nonomuraea</taxon>
    </lineage>
</organism>
<evidence type="ECO:0000313" key="2">
    <source>
        <dbReference type="Proteomes" id="UP001589646"/>
    </source>
</evidence>
<dbReference type="RefSeq" id="WP_346118447.1">
    <property type="nucleotide sequence ID" value="NZ_BAAAXC010000006.1"/>
</dbReference>
<keyword evidence="2" id="KW-1185">Reference proteome</keyword>
<protein>
    <submittedName>
        <fullName evidence="1">DUF3293 domain-containing protein</fullName>
    </submittedName>
</protein>
<reference evidence="1 2" key="1">
    <citation type="submission" date="2024-09" db="EMBL/GenBank/DDBJ databases">
        <authorList>
            <person name="Sun Q."/>
            <person name="Mori K."/>
        </authorList>
    </citation>
    <scope>NUCLEOTIDE SEQUENCE [LARGE SCALE GENOMIC DNA]</scope>
    <source>
        <strain evidence="1 2">JCM 3323</strain>
    </source>
</reference>
<comment type="caution">
    <text evidence="1">The sequence shown here is derived from an EMBL/GenBank/DDBJ whole genome shotgun (WGS) entry which is preliminary data.</text>
</comment>
<dbReference type="EMBL" id="JBHMCE010000003">
    <property type="protein sequence ID" value="MFB9526948.1"/>
    <property type="molecule type" value="Genomic_DNA"/>
</dbReference>
<gene>
    <name evidence="1" type="ORF">ACFFRN_10045</name>
</gene>
<name>A0ABV5PV78_9ACTN</name>
<sequence>MPVANWQLYEAAVVRLAVDGAWLQVAPAEPGVHAGGFPDPEGRTIHVITAHNPRGRTVPAADNARAHRRLTAELDALALTWWPAAGGDVTWTHVEESVAVVGLDDDTARRIGARYEQDAVFAWDPRRWRLLECEGDHQATSGWSVTVPMPVPMTVPDERGGPA</sequence>
<dbReference type="InterPro" id="IPR021710">
    <property type="entry name" value="DUF3293"/>
</dbReference>
<accession>A0ABV5PV78</accession>
<dbReference type="Pfam" id="PF11697">
    <property type="entry name" value="DUF3293"/>
    <property type="match status" value="1"/>
</dbReference>
<evidence type="ECO:0000313" key="1">
    <source>
        <dbReference type="EMBL" id="MFB9526948.1"/>
    </source>
</evidence>
<dbReference type="Proteomes" id="UP001589646">
    <property type="component" value="Unassembled WGS sequence"/>
</dbReference>
<proteinExistence type="predicted"/>